<name>A0A2A2K0V7_9BILA</name>
<evidence type="ECO:0000313" key="3">
    <source>
        <dbReference type="Proteomes" id="UP000218231"/>
    </source>
</evidence>
<dbReference type="Proteomes" id="UP000218231">
    <property type="component" value="Unassembled WGS sequence"/>
</dbReference>
<dbReference type="AlphaFoldDB" id="A0A2A2K0V7"/>
<evidence type="ECO:0000313" key="2">
    <source>
        <dbReference type="EMBL" id="PAV67571.1"/>
    </source>
</evidence>
<protein>
    <submittedName>
        <fullName evidence="2">Uncharacterized protein</fullName>
    </submittedName>
</protein>
<organism evidence="2 3">
    <name type="scientific">Diploscapter pachys</name>
    <dbReference type="NCBI Taxonomy" id="2018661"/>
    <lineage>
        <taxon>Eukaryota</taxon>
        <taxon>Metazoa</taxon>
        <taxon>Ecdysozoa</taxon>
        <taxon>Nematoda</taxon>
        <taxon>Chromadorea</taxon>
        <taxon>Rhabditida</taxon>
        <taxon>Rhabditina</taxon>
        <taxon>Rhabditomorpha</taxon>
        <taxon>Rhabditoidea</taxon>
        <taxon>Rhabditidae</taxon>
        <taxon>Diploscapter</taxon>
    </lineage>
</organism>
<reference evidence="2 3" key="1">
    <citation type="journal article" date="2017" name="Curr. Biol.">
        <title>Genome architecture and evolution of a unichromosomal asexual nematode.</title>
        <authorList>
            <person name="Fradin H."/>
            <person name="Zegar C."/>
            <person name="Gutwein M."/>
            <person name="Lucas J."/>
            <person name="Kovtun M."/>
            <person name="Corcoran D."/>
            <person name="Baugh L.R."/>
            <person name="Kiontke K."/>
            <person name="Gunsalus K."/>
            <person name="Fitch D.H."/>
            <person name="Piano F."/>
        </authorList>
    </citation>
    <scope>NUCLEOTIDE SEQUENCE [LARGE SCALE GENOMIC DNA]</scope>
    <source>
        <strain evidence="2">PF1309</strain>
    </source>
</reference>
<evidence type="ECO:0000256" key="1">
    <source>
        <dbReference type="SAM" id="MobiDB-lite"/>
    </source>
</evidence>
<proteinExistence type="predicted"/>
<feature type="region of interest" description="Disordered" evidence="1">
    <location>
        <begin position="1"/>
        <end position="25"/>
    </location>
</feature>
<comment type="caution">
    <text evidence="2">The sequence shown here is derived from an EMBL/GenBank/DDBJ whole genome shotgun (WGS) entry which is preliminary data.</text>
</comment>
<sequence length="717" mass="77903">MQADGLRQRVPVPREVQRDDRKGHVRARLQRHRRHRRCASARRVVRQNRAVHALADRDGHVRRVFHPDRLGPRLEPLPDVVVAIGLRVVRVQVQDEQVFLIDVRVGAPERIMIGVTLHDAGHTRAAGADHVEPRRGQVRDVARRKAADAEMGIVGQDRATGCGAVRGDRPRIAAMRVAVEPIVDGIVACLHRRVPWQRPIGQRENAEVGVGHRRHVEPVGHHGLPIPGEGRHQPVEIEQPARRKPGAAHLVVGPAHVAAADAYQIGDIPAERGQPQRSIFGREQCGVRLQFRNPGIDPVHVSARARHNIRRQGVELCRDIAPEQQQAGGVIIGHEPRPEAFRQPPKVAAQLQIDLEQSIAGDDIALPEIGVGDRPRPDMGHAPYVVGDRHRTTCCRTAHSGDADRDPAAASPGGAMAARARLEADADPEGAAKQIRIGAVRRQPGFRQQDRIAVEQIGNVEEQLRAAAAVRFDLGRQIEVEIDDAGDRIVVDRRELRDGGGGAARRAIAVADDIRIAIGAAADPTRGAGHREAVRLIAGIEAIDPLGRADAAQLADGVDRYHVRHAAVGDVVDVARREAMQRDRARRALDDVGERQAVACVEVDAADPLAGEVERAGAEEQLAIARGIGAIGGAEFGPPLKAAVDDVLREELADRVLQLDVEPVDRRREARQEGGLEHHADGDGVRLFGAQVRVSGGRLAEGDRRAPRRRIGQRVGA</sequence>
<gene>
    <name evidence="2" type="ORF">WR25_17265</name>
</gene>
<dbReference type="EMBL" id="LIAE01009909">
    <property type="protein sequence ID" value="PAV67571.1"/>
    <property type="molecule type" value="Genomic_DNA"/>
</dbReference>
<feature type="compositionally biased region" description="Basic residues" evidence="1">
    <location>
        <begin position="706"/>
        <end position="717"/>
    </location>
</feature>
<accession>A0A2A2K0V7</accession>
<keyword evidence="3" id="KW-1185">Reference proteome</keyword>
<feature type="region of interest" description="Disordered" evidence="1">
    <location>
        <begin position="698"/>
        <end position="717"/>
    </location>
</feature>